<dbReference type="STRING" id="400682.A0A1X7SDH0"/>
<evidence type="ECO:0000313" key="4">
    <source>
        <dbReference type="EnsemblMetazoa" id="Aqu2.1.00105_001"/>
    </source>
</evidence>
<dbReference type="InterPro" id="IPR001190">
    <property type="entry name" value="SRCR"/>
</dbReference>
<protein>
    <recommendedName>
        <fullName evidence="3">SRCR domain-containing protein</fullName>
    </recommendedName>
</protein>
<dbReference type="InterPro" id="IPR036772">
    <property type="entry name" value="SRCR-like_dom_sf"/>
</dbReference>
<evidence type="ECO:0000256" key="2">
    <source>
        <dbReference type="PROSITE-ProRule" id="PRU00196"/>
    </source>
</evidence>
<dbReference type="PRINTS" id="PR00258">
    <property type="entry name" value="SPERACTRCPTR"/>
</dbReference>
<dbReference type="Pfam" id="PF00530">
    <property type="entry name" value="SRCR"/>
    <property type="match status" value="2"/>
</dbReference>
<evidence type="ECO:0000256" key="1">
    <source>
        <dbReference type="ARBA" id="ARBA00023157"/>
    </source>
</evidence>
<dbReference type="PANTHER" id="PTHR48071">
    <property type="entry name" value="SRCR DOMAIN-CONTAINING PROTEIN"/>
    <property type="match status" value="1"/>
</dbReference>
<dbReference type="EnsemblMetazoa" id="Aqu2.1.00105_001">
    <property type="protein sequence ID" value="Aqu2.1.00105_001"/>
    <property type="gene ID" value="Aqu2.1.00105"/>
</dbReference>
<dbReference type="InParanoid" id="A0A1X7SDH0"/>
<organism evidence="4">
    <name type="scientific">Amphimedon queenslandica</name>
    <name type="common">Sponge</name>
    <dbReference type="NCBI Taxonomy" id="400682"/>
    <lineage>
        <taxon>Eukaryota</taxon>
        <taxon>Metazoa</taxon>
        <taxon>Porifera</taxon>
        <taxon>Demospongiae</taxon>
        <taxon>Heteroscleromorpha</taxon>
        <taxon>Haplosclerida</taxon>
        <taxon>Niphatidae</taxon>
        <taxon>Amphimedon</taxon>
    </lineage>
</organism>
<dbReference type="SUPFAM" id="SSF56487">
    <property type="entry name" value="SRCR-like"/>
    <property type="match status" value="2"/>
</dbReference>
<sequence length="132" mass="14567">MIRLQGGAFSNEGRVEVYCNGQWGTICSTGFGTTDANTICKQLGYDNYYKYNHLSISSGSSSQPIWSTNINIPSASYYYGTVRVYYNGWGNICDDSYYGSAEANVICHQLGYTGASSYSRAGLVRLPFYEMG</sequence>
<dbReference type="PROSITE" id="PS00420">
    <property type="entry name" value="SRCR_1"/>
    <property type="match status" value="1"/>
</dbReference>
<dbReference type="PROSITE" id="PS50287">
    <property type="entry name" value="SRCR_2"/>
    <property type="match status" value="1"/>
</dbReference>
<dbReference type="AlphaFoldDB" id="A0A1X7SDH0"/>
<name>A0A1X7SDH0_AMPQE</name>
<dbReference type="PANTHER" id="PTHR48071:SF18">
    <property type="entry name" value="DELETED IN MALIGNANT BRAIN TUMORS 1 PROTEIN-RELATED"/>
    <property type="match status" value="1"/>
</dbReference>
<keyword evidence="1" id="KW-1015">Disulfide bond</keyword>
<comment type="caution">
    <text evidence="2">Lacks conserved residue(s) required for the propagation of feature annotation.</text>
</comment>
<evidence type="ECO:0000259" key="3">
    <source>
        <dbReference type="PROSITE" id="PS50287"/>
    </source>
</evidence>
<feature type="domain" description="SRCR" evidence="3">
    <location>
        <begin position="2"/>
        <end position="108"/>
    </location>
</feature>
<accession>A0A1X7SDH0</accession>
<dbReference type="SMART" id="SM00202">
    <property type="entry name" value="SR"/>
    <property type="match status" value="1"/>
</dbReference>
<dbReference type="Gene3D" id="3.10.250.10">
    <property type="entry name" value="SRCR-like domain"/>
    <property type="match status" value="2"/>
</dbReference>
<reference evidence="4" key="1">
    <citation type="submission" date="2017-05" db="UniProtKB">
        <authorList>
            <consortium name="EnsemblMetazoa"/>
        </authorList>
    </citation>
    <scope>IDENTIFICATION</scope>
</reference>
<dbReference type="GO" id="GO:0016020">
    <property type="term" value="C:membrane"/>
    <property type="evidence" value="ECO:0007669"/>
    <property type="project" value="InterPro"/>
</dbReference>
<proteinExistence type="predicted"/>